<comment type="caution">
    <text evidence="3">The sequence shown here is derived from an EMBL/GenBank/DDBJ whole genome shotgun (WGS) entry which is preliminary data.</text>
</comment>
<gene>
    <name evidence="3" type="ORF">THFILI_08075</name>
</gene>
<evidence type="ECO:0000313" key="3">
    <source>
        <dbReference type="EMBL" id="KGQ21945.1"/>
    </source>
</evidence>
<dbReference type="PANTHER" id="PTHR42856">
    <property type="entry name" value="ACYL-COENZYME A THIOESTERASE PAAI"/>
    <property type="match status" value="1"/>
</dbReference>
<dbReference type="Pfam" id="PF03061">
    <property type="entry name" value="4HBT"/>
    <property type="match status" value="1"/>
</dbReference>
<accession>A0A0A2WUF1</accession>
<sequence length="138" mass="14848">MSDPFMETLGLKVLSLGPGEAVVEGRVEKAHLNLHGTGHGGFLYALADSAFALASNSRGPAVALSTRMDYFRPVRAGERVRAVAQEVFLSRRTATYRVDVLRLGEDGPERVALFTGTVYRLEVKDVPTGARDSAQGEA</sequence>
<dbReference type="PATRIC" id="fig|276.5.peg.1241"/>
<dbReference type="CDD" id="cd03443">
    <property type="entry name" value="PaaI_thioesterase"/>
    <property type="match status" value="1"/>
</dbReference>
<dbReference type="Proteomes" id="UP000030364">
    <property type="component" value="Unassembled WGS sequence"/>
</dbReference>
<evidence type="ECO:0000256" key="1">
    <source>
        <dbReference type="ARBA" id="ARBA00022801"/>
    </source>
</evidence>
<evidence type="ECO:0000313" key="4">
    <source>
        <dbReference type="Proteomes" id="UP000030364"/>
    </source>
</evidence>
<dbReference type="EMBL" id="JPSL02000039">
    <property type="protein sequence ID" value="KGQ21945.1"/>
    <property type="molecule type" value="Genomic_DNA"/>
</dbReference>
<dbReference type="SUPFAM" id="SSF54637">
    <property type="entry name" value="Thioesterase/thiol ester dehydrase-isomerase"/>
    <property type="match status" value="1"/>
</dbReference>
<keyword evidence="4" id="KW-1185">Reference proteome</keyword>
<dbReference type="InterPro" id="IPR011973">
    <property type="entry name" value="PaaD"/>
</dbReference>
<dbReference type="InterPro" id="IPR003736">
    <property type="entry name" value="PAAI_dom"/>
</dbReference>
<dbReference type="PANTHER" id="PTHR42856:SF1">
    <property type="entry name" value="ACYL-COENZYME A THIOESTERASE PAAI"/>
    <property type="match status" value="1"/>
</dbReference>
<dbReference type="NCBIfam" id="TIGR00369">
    <property type="entry name" value="unchar_dom_1"/>
    <property type="match status" value="1"/>
</dbReference>
<proteinExistence type="predicted"/>
<dbReference type="OrthoDB" id="32575at2"/>
<dbReference type="AlphaFoldDB" id="A0A0A2WUF1"/>
<name>A0A0A2WUF1_THEFI</name>
<dbReference type="NCBIfam" id="TIGR02286">
    <property type="entry name" value="PaaD"/>
    <property type="match status" value="1"/>
</dbReference>
<organism evidence="3 4">
    <name type="scientific">Thermus filiformis</name>
    <dbReference type="NCBI Taxonomy" id="276"/>
    <lineage>
        <taxon>Bacteria</taxon>
        <taxon>Thermotogati</taxon>
        <taxon>Deinococcota</taxon>
        <taxon>Deinococci</taxon>
        <taxon>Thermales</taxon>
        <taxon>Thermaceae</taxon>
        <taxon>Thermus</taxon>
    </lineage>
</organism>
<dbReference type="STRING" id="276.THFILI_08075"/>
<reference evidence="3 4" key="1">
    <citation type="journal article" date="2015" name="Genome Announc.">
        <title>Draft Genome Sequence of the Thermophile Thermus filiformis ATCC 43280, Producer of Carotenoid-(Di)glucoside-Branched Fatty Acid (Di)esters and Source of Hyperthermostable Enzymes of Biotechnological Interest.</title>
        <authorList>
            <person name="Mandelli F."/>
            <person name="Oliveira Ramires B."/>
            <person name="Couger M.B."/>
            <person name="Paixao D.A."/>
            <person name="Camilo C.M."/>
            <person name="Polikarpov I."/>
            <person name="Prade R."/>
            <person name="Riano-Pachon D.M."/>
            <person name="Squina F.M."/>
        </authorList>
    </citation>
    <scope>NUCLEOTIDE SEQUENCE [LARGE SCALE GENOMIC DNA]</scope>
    <source>
        <strain evidence="3 4">ATCC 43280</strain>
    </source>
</reference>
<dbReference type="InterPro" id="IPR006683">
    <property type="entry name" value="Thioestr_dom"/>
</dbReference>
<dbReference type="InterPro" id="IPR029069">
    <property type="entry name" value="HotDog_dom_sf"/>
</dbReference>
<dbReference type="RefSeq" id="WP_038064181.1">
    <property type="nucleotide sequence ID" value="NZ_JPSL02000039.1"/>
</dbReference>
<keyword evidence="1" id="KW-0378">Hydrolase</keyword>
<dbReference type="GO" id="GO:0016289">
    <property type="term" value="F:acyl-CoA hydrolase activity"/>
    <property type="evidence" value="ECO:0007669"/>
    <property type="project" value="TreeGrafter"/>
</dbReference>
<dbReference type="Gene3D" id="3.10.129.10">
    <property type="entry name" value="Hotdog Thioesterase"/>
    <property type="match status" value="1"/>
</dbReference>
<evidence type="ECO:0000259" key="2">
    <source>
        <dbReference type="Pfam" id="PF03061"/>
    </source>
</evidence>
<dbReference type="InterPro" id="IPR052723">
    <property type="entry name" value="Acyl-CoA_thioesterase_PaaI"/>
</dbReference>
<feature type="domain" description="Thioesterase" evidence="2">
    <location>
        <begin position="35"/>
        <end position="103"/>
    </location>
</feature>
<protein>
    <submittedName>
        <fullName evidence="3">Phenylacetic acid degradation protein</fullName>
    </submittedName>
</protein>